<organism evidence="3 4">
    <name type="scientific">Ficus carica</name>
    <name type="common">Common fig</name>
    <dbReference type="NCBI Taxonomy" id="3494"/>
    <lineage>
        <taxon>Eukaryota</taxon>
        <taxon>Viridiplantae</taxon>
        <taxon>Streptophyta</taxon>
        <taxon>Embryophyta</taxon>
        <taxon>Tracheophyta</taxon>
        <taxon>Spermatophyta</taxon>
        <taxon>Magnoliopsida</taxon>
        <taxon>eudicotyledons</taxon>
        <taxon>Gunneridae</taxon>
        <taxon>Pentapetalae</taxon>
        <taxon>rosids</taxon>
        <taxon>fabids</taxon>
        <taxon>Rosales</taxon>
        <taxon>Moraceae</taxon>
        <taxon>Ficeae</taxon>
        <taxon>Ficus</taxon>
    </lineage>
</organism>
<evidence type="ECO:0000256" key="1">
    <source>
        <dbReference type="ARBA" id="ARBA00010768"/>
    </source>
</evidence>
<dbReference type="EMBL" id="BTGU01000002">
    <property type="protein sequence ID" value="GMN27380.1"/>
    <property type="molecule type" value="Genomic_DNA"/>
</dbReference>
<dbReference type="SMART" id="SM00128">
    <property type="entry name" value="IPPc"/>
    <property type="match status" value="1"/>
</dbReference>
<dbReference type="Proteomes" id="UP001187192">
    <property type="component" value="Unassembled WGS sequence"/>
</dbReference>
<evidence type="ECO:0000313" key="4">
    <source>
        <dbReference type="Proteomes" id="UP001187192"/>
    </source>
</evidence>
<evidence type="ECO:0000259" key="2">
    <source>
        <dbReference type="SMART" id="SM00128"/>
    </source>
</evidence>
<dbReference type="SUPFAM" id="SSF50978">
    <property type="entry name" value="WD40 repeat-like"/>
    <property type="match status" value="1"/>
</dbReference>
<dbReference type="InterPro" id="IPR036691">
    <property type="entry name" value="Endo/exonu/phosph_ase_sf"/>
</dbReference>
<dbReference type="InterPro" id="IPR015943">
    <property type="entry name" value="WD40/YVTN_repeat-like_dom_sf"/>
</dbReference>
<dbReference type="InterPro" id="IPR036322">
    <property type="entry name" value="WD40_repeat_dom_sf"/>
</dbReference>
<dbReference type="AlphaFoldDB" id="A0AA87Z846"/>
<gene>
    <name evidence="3" type="ORF">TIFTF001_001623</name>
</gene>
<dbReference type="GO" id="GO:0046856">
    <property type="term" value="P:phosphatidylinositol dephosphorylation"/>
    <property type="evidence" value="ECO:0007669"/>
    <property type="project" value="InterPro"/>
</dbReference>
<dbReference type="InterPro" id="IPR000300">
    <property type="entry name" value="IPPc"/>
</dbReference>
<sequence>MDENGDGFKEGLSWKAHRSPVLSLFITAYGDLWSGSEAGVIKIWPSEAIERSLSLTTEERPMAAILVERSFIDPRSQVAVNGYSNTLNSDVKYLLSDNTRAKVWSAGYLSFALWDSRTRELLKVFNTDGQLENQVDISSVQDISVEILSRSKKEKTQNSFGFFQWSRRAIMGAADAVRRVAAKGAFGDDNRRTEALVMTIDGMVWTGCTSGLLVQRDGNGNRFQDFHYHPSAVQCLCTFGMRIWVGYLSGTIQVLDLEGNLLGGWIAHSSPVIKMTAGAGYIFTLANHGGVCGWNVTLPGPLDGIVRSELAGKEILFTRIENLKILTGTWNVEQGRASHDSLISWLGSITSDVSIVVVGLQEVEMGAGFLAMSAAKETVGLEGSSVGQWWLEMIGKILDEGSMYDRVGSWQLADLLIAAWVKNDLRAYVGDIDTAAVPFGLGRAIGAVGLRIRVYDRIMCFVNCHFAVHLEAVNRRNADFDHVYRTMTFSRSTNLFNAAAARASSAAQMLCNTNAGTAYSAEGIPELSEADMLRERDQLQAEMKAGNVFQGMREAVIEFPPAYKYERHQVGLAGYDSGEKKRIPAWCDRILYRDSRSSPVSECSLQCPVASSILQYDAGMDVTDSDHNPVTPAIGNVRPDNISEVSVHHEDFQTLEEFVDCVSLNSWCKDARDKEVILVVKVRGRYTTESRNHLVRVRYCFTSKKKQNDPEPDLRQIKGTVLHRSDFQRLGSSHDVVDHIKNVADHLKSLYSP</sequence>
<dbReference type="InterPro" id="IPR056454">
    <property type="entry name" value="Beta-prop_IP5PC_F"/>
</dbReference>
<dbReference type="Gene3D" id="3.60.10.10">
    <property type="entry name" value="Endonuclease/exonuclease/phosphatase"/>
    <property type="match status" value="1"/>
</dbReference>
<dbReference type="SUPFAM" id="SSF56219">
    <property type="entry name" value="DNase I-like"/>
    <property type="match status" value="1"/>
</dbReference>
<keyword evidence="4" id="KW-1185">Reference proteome</keyword>
<protein>
    <recommendedName>
        <fullName evidence="2">Inositol polyphosphate-related phosphatase domain-containing protein</fullName>
    </recommendedName>
</protein>
<dbReference type="InterPro" id="IPR046985">
    <property type="entry name" value="IP5"/>
</dbReference>
<comment type="similarity">
    <text evidence="1">Belongs to the inositol polyphosphate 5-phosphatase family.</text>
</comment>
<evidence type="ECO:0000313" key="3">
    <source>
        <dbReference type="EMBL" id="GMN27380.1"/>
    </source>
</evidence>
<dbReference type="FunFam" id="2.130.10.10:FF:001216">
    <property type="entry name" value="Type II inositol polyphosphate 5-phosphatase 15"/>
    <property type="match status" value="1"/>
</dbReference>
<dbReference type="PANTHER" id="PTHR11200:SF300">
    <property type="entry name" value="TYPE II INOSITOL 1,4,5-TRISPHOSPHATE 5-PHOSPHATASE"/>
    <property type="match status" value="1"/>
</dbReference>
<name>A0AA87Z846_FICCA</name>
<comment type="caution">
    <text evidence="3">The sequence shown here is derived from an EMBL/GenBank/DDBJ whole genome shotgun (WGS) entry which is preliminary data.</text>
</comment>
<dbReference type="GO" id="GO:0004439">
    <property type="term" value="F:phosphatidylinositol-4,5-bisphosphate 5-phosphatase activity"/>
    <property type="evidence" value="ECO:0007669"/>
    <property type="project" value="TreeGrafter"/>
</dbReference>
<dbReference type="Gene3D" id="2.130.10.10">
    <property type="entry name" value="YVTN repeat-like/Quinoprotein amine dehydrogenase"/>
    <property type="match status" value="1"/>
</dbReference>
<reference evidence="3" key="1">
    <citation type="submission" date="2023-07" db="EMBL/GenBank/DDBJ databases">
        <title>draft genome sequence of fig (Ficus carica).</title>
        <authorList>
            <person name="Takahashi T."/>
            <person name="Nishimura K."/>
        </authorList>
    </citation>
    <scope>NUCLEOTIDE SEQUENCE</scope>
</reference>
<dbReference type="Pfam" id="PF23754">
    <property type="entry name" value="Beta-prop_IP5PC_F"/>
    <property type="match status" value="1"/>
</dbReference>
<proteinExistence type="inferred from homology"/>
<dbReference type="Pfam" id="PF22669">
    <property type="entry name" value="Exo_endo_phos2"/>
    <property type="match status" value="1"/>
</dbReference>
<accession>A0AA87Z846</accession>
<feature type="domain" description="Inositol polyphosphate-related phosphatase" evidence="2">
    <location>
        <begin position="321"/>
        <end position="643"/>
    </location>
</feature>
<dbReference type="PANTHER" id="PTHR11200">
    <property type="entry name" value="INOSITOL 5-PHOSPHATASE"/>
    <property type="match status" value="1"/>
</dbReference>